<gene>
    <name evidence="8 11" type="primary">aroE</name>
    <name evidence="11" type="ORF">H8698_00995</name>
</gene>
<evidence type="ECO:0000259" key="9">
    <source>
        <dbReference type="Pfam" id="PF01488"/>
    </source>
</evidence>
<evidence type="ECO:0000259" key="10">
    <source>
        <dbReference type="Pfam" id="PF08501"/>
    </source>
</evidence>
<dbReference type="InterPro" id="IPR022893">
    <property type="entry name" value="Shikimate_DH_fam"/>
</dbReference>
<comment type="pathway">
    <text evidence="1 8">Metabolic intermediate biosynthesis; chorismate biosynthesis; chorismate from D-erythrose 4-phosphate and phosphoenolpyruvate: step 4/7.</text>
</comment>
<organism evidence="11 12">
    <name type="scientific">Congzhengia minquanensis</name>
    <dbReference type="NCBI Taxonomy" id="2763657"/>
    <lineage>
        <taxon>Bacteria</taxon>
        <taxon>Bacillati</taxon>
        <taxon>Bacillota</taxon>
        <taxon>Clostridia</taxon>
        <taxon>Eubacteriales</taxon>
        <taxon>Oscillospiraceae</taxon>
        <taxon>Congzhengia</taxon>
    </lineage>
</organism>
<feature type="binding site" evidence="8">
    <location>
        <position position="225"/>
    </location>
    <ligand>
        <name>shikimate</name>
        <dbReference type="ChEBI" id="CHEBI:36208"/>
    </ligand>
</feature>
<comment type="caution">
    <text evidence="8">Lacks conserved residue(s) required for the propagation of feature annotation.</text>
</comment>
<feature type="domain" description="Quinate/shikimate 5-dehydrogenase/glutamyl-tRNA reductase" evidence="9">
    <location>
        <begin position="122"/>
        <end position="194"/>
    </location>
</feature>
<evidence type="ECO:0000256" key="8">
    <source>
        <dbReference type="HAMAP-Rule" id="MF_00222"/>
    </source>
</evidence>
<evidence type="ECO:0000256" key="5">
    <source>
        <dbReference type="ARBA" id="ARBA00023002"/>
    </source>
</evidence>
<dbReference type="PANTHER" id="PTHR21089">
    <property type="entry name" value="SHIKIMATE DEHYDROGENASE"/>
    <property type="match status" value="1"/>
</dbReference>
<dbReference type="EC" id="1.1.1.25" evidence="2 8"/>
<evidence type="ECO:0000256" key="3">
    <source>
        <dbReference type="ARBA" id="ARBA00022605"/>
    </source>
</evidence>
<dbReference type="GO" id="GO:0009073">
    <property type="term" value="P:aromatic amino acid family biosynthetic process"/>
    <property type="evidence" value="ECO:0007669"/>
    <property type="project" value="UniProtKB-KW"/>
</dbReference>
<dbReference type="GO" id="GO:0004764">
    <property type="term" value="F:shikimate 3-dehydrogenase (NADP+) activity"/>
    <property type="evidence" value="ECO:0007669"/>
    <property type="project" value="UniProtKB-UniRule"/>
</dbReference>
<dbReference type="GO" id="GO:0050661">
    <property type="term" value="F:NADP binding"/>
    <property type="evidence" value="ECO:0007669"/>
    <property type="project" value="InterPro"/>
</dbReference>
<dbReference type="SUPFAM" id="SSF53223">
    <property type="entry name" value="Aminoacid dehydrogenase-like, N-terminal domain"/>
    <property type="match status" value="1"/>
</dbReference>
<evidence type="ECO:0000256" key="4">
    <source>
        <dbReference type="ARBA" id="ARBA00022857"/>
    </source>
</evidence>
<dbReference type="Gene3D" id="3.40.50.10860">
    <property type="entry name" value="Leucine Dehydrogenase, chain A, domain 1"/>
    <property type="match status" value="1"/>
</dbReference>
<accession>A0A926DJU0</accession>
<dbReference type="RefSeq" id="WP_249310749.1">
    <property type="nucleotide sequence ID" value="NZ_JACRSU010000001.1"/>
</dbReference>
<dbReference type="GO" id="GO:0019632">
    <property type="term" value="P:shikimate metabolic process"/>
    <property type="evidence" value="ECO:0007669"/>
    <property type="project" value="InterPro"/>
</dbReference>
<keyword evidence="4 8" id="KW-0521">NADP</keyword>
<evidence type="ECO:0000256" key="2">
    <source>
        <dbReference type="ARBA" id="ARBA00012962"/>
    </source>
</evidence>
<dbReference type="InterPro" id="IPR011342">
    <property type="entry name" value="Shikimate_DH"/>
</dbReference>
<feature type="binding site" evidence="8">
    <location>
        <begin position="132"/>
        <end position="136"/>
    </location>
    <ligand>
        <name>NADP(+)</name>
        <dbReference type="ChEBI" id="CHEBI:58349"/>
    </ligand>
</feature>
<protein>
    <recommendedName>
        <fullName evidence="2 8">Shikimate dehydrogenase (NADP(+))</fullName>
        <shortName evidence="8">SDH</shortName>
        <ecNumber evidence="2 8">1.1.1.25</ecNumber>
    </recommendedName>
</protein>
<comment type="caution">
    <text evidence="11">The sequence shown here is derived from an EMBL/GenBank/DDBJ whole genome shotgun (WGS) entry which is preliminary data.</text>
</comment>
<comment type="catalytic activity">
    <reaction evidence="7 8">
        <text>shikimate + NADP(+) = 3-dehydroshikimate + NADPH + H(+)</text>
        <dbReference type="Rhea" id="RHEA:17737"/>
        <dbReference type="ChEBI" id="CHEBI:15378"/>
        <dbReference type="ChEBI" id="CHEBI:16630"/>
        <dbReference type="ChEBI" id="CHEBI:36208"/>
        <dbReference type="ChEBI" id="CHEBI:57783"/>
        <dbReference type="ChEBI" id="CHEBI:58349"/>
        <dbReference type="EC" id="1.1.1.25"/>
    </reaction>
</comment>
<dbReference type="InterPro" id="IPR013708">
    <property type="entry name" value="Shikimate_DH-bd_N"/>
</dbReference>
<keyword evidence="12" id="KW-1185">Reference proteome</keyword>
<dbReference type="SUPFAM" id="SSF51735">
    <property type="entry name" value="NAD(P)-binding Rossmann-fold domains"/>
    <property type="match status" value="1"/>
</dbReference>
<dbReference type="AlphaFoldDB" id="A0A926DJU0"/>
<proteinExistence type="inferred from homology"/>
<dbReference type="NCBIfam" id="TIGR00507">
    <property type="entry name" value="aroE"/>
    <property type="match status" value="1"/>
</dbReference>
<dbReference type="Pfam" id="PF08501">
    <property type="entry name" value="Shikimate_dh_N"/>
    <property type="match status" value="1"/>
</dbReference>
<keyword evidence="5 8" id="KW-0560">Oxidoreductase</keyword>
<evidence type="ECO:0000313" key="11">
    <source>
        <dbReference type="EMBL" id="MBC8539551.1"/>
    </source>
</evidence>
<dbReference type="Pfam" id="PF01488">
    <property type="entry name" value="Shikimate_DH"/>
    <property type="match status" value="1"/>
</dbReference>
<feature type="binding site" evidence="8">
    <location>
        <position position="93"/>
    </location>
    <ligand>
        <name>shikimate</name>
        <dbReference type="ChEBI" id="CHEBI:36208"/>
    </ligand>
</feature>
<comment type="similarity">
    <text evidence="8">Belongs to the shikimate dehydrogenase family.</text>
</comment>
<dbReference type="InterPro" id="IPR046346">
    <property type="entry name" value="Aminoacid_DH-like_N_sf"/>
</dbReference>
<dbReference type="EMBL" id="JACRSU010000001">
    <property type="protein sequence ID" value="MBC8539551.1"/>
    <property type="molecule type" value="Genomic_DNA"/>
</dbReference>
<dbReference type="Proteomes" id="UP000611762">
    <property type="component" value="Unassembled WGS sequence"/>
</dbReference>
<dbReference type="CDD" id="cd01065">
    <property type="entry name" value="NAD_bind_Shikimate_DH"/>
    <property type="match status" value="1"/>
</dbReference>
<name>A0A926DJU0_9FIRM</name>
<sequence length="284" mass="31555">MIETTNKTKLFGILGTPVAHTLSPAMHSFMAEQNKIDMAYLAFDVPPEKLGDTMRGVKAIGACGFNITAPHKICVMDYLDHICPEAQHMNSVNTVVNRNGVWHGFNTDGNGYCESLLLEGHEIKNKNILMMGAGGSARSLAFTLAKSGAKSISITSRSMEKIHIIGEMVEHYTETIFYDTLDKAKDYDIVINTTPVGMHGAGDSGNPCGFMDLIHENMVCSDIIYNPKETVFLKEAKKRGARIHNGLGMLVLQGILAFELFCEISLDHKRTYEQLMHLFDYYRI</sequence>
<feature type="binding site" evidence="8">
    <location>
        <begin position="21"/>
        <end position="23"/>
    </location>
    <ligand>
        <name>shikimate</name>
        <dbReference type="ChEBI" id="CHEBI:36208"/>
    </ligand>
</feature>
<dbReference type="HAMAP" id="MF_00222">
    <property type="entry name" value="Shikimate_DH_AroE"/>
    <property type="match status" value="1"/>
</dbReference>
<dbReference type="Gene3D" id="3.40.50.720">
    <property type="entry name" value="NAD(P)-binding Rossmann-like Domain"/>
    <property type="match status" value="1"/>
</dbReference>
<evidence type="ECO:0000256" key="6">
    <source>
        <dbReference type="ARBA" id="ARBA00023141"/>
    </source>
</evidence>
<dbReference type="PANTHER" id="PTHR21089:SF1">
    <property type="entry name" value="BIFUNCTIONAL 3-DEHYDROQUINATE DEHYDRATASE_SHIKIMATE DEHYDROGENASE, CHLOROPLASTIC"/>
    <property type="match status" value="1"/>
</dbReference>
<dbReference type="GO" id="GO:0009423">
    <property type="term" value="P:chorismate biosynthetic process"/>
    <property type="evidence" value="ECO:0007669"/>
    <property type="project" value="UniProtKB-UniRule"/>
</dbReference>
<dbReference type="InterPro" id="IPR006151">
    <property type="entry name" value="Shikm_DH/Glu-tRNA_Rdtase"/>
</dbReference>
<feature type="binding site" evidence="8">
    <location>
        <position position="68"/>
    </location>
    <ligand>
        <name>shikimate</name>
        <dbReference type="ChEBI" id="CHEBI:36208"/>
    </ligand>
</feature>
<comment type="subunit">
    <text evidence="8">Homodimer.</text>
</comment>
<feature type="active site" description="Proton acceptor" evidence="8">
    <location>
        <position position="72"/>
    </location>
</feature>
<dbReference type="InterPro" id="IPR036291">
    <property type="entry name" value="NAD(P)-bd_dom_sf"/>
</dbReference>
<reference evidence="11" key="1">
    <citation type="submission" date="2020-08" db="EMBL/GenBank/DDBJ databases">
        <title>Genome public.</title>
        <authorList>
            <person name="Liu C."/>
            <person name="Sun Q."/>
        </authorList>
    </citation>
    <scope>NUCLEOTIDE SEQUENCE</scope>
    <source>
        <strain evidence="11">H8</strain>
    </source>
</reference>
<comment type="function">
    <text evidence="8">Involved in the biosynthesis of the chorismate, which leads to the biosynthesis of aromatic amino acids. Catalyzes the reversible NADPH linked reduction of 3-dehydroshikimate (DHSA) to yield shikimate (SA).</text>
</comment>
<keyword evidence="3 8" id="KW-0028">Amino-acid biosynthesis</keyword>
<feature type="binding site" evidence="8">
    <location>
        <position position="246"/>
    </location>
    <ligand>
        <name>NADP(+)</name>
        <dbReference type="ChEBI" id="CHEBI:58349"/>
    </ligand>
</feature>
<dbReference type="GO" id="GO:0008652">
    <property type="term" value="P:amino acid biosynthetic process"/>
    <property type="evidence" value="ECO:0007669"/>
    <property type="project" value="UniProtKB-KW"/>
</dbReference>
<feature type="binding site" evidence="8">
    <location>
        <position position="253"/>
    </location>
    <ligand>
        <name>shikimate</name>
        <dbReference type="ChEBI" id="CHEBI:36208"/>
    </ligand>
</feature>
<evidence type="ECO:0000256" key="1">
    <source>
        <dbReference type="ARBA" id="ARBA00004871"/>
    </source>
</evidence>
<feature type="binding site" evidence="8">
    <location>
        <position position="223"/>
    </location>
    <ligand>
        <name>NADP(+)</name>
        <dbReference type="ChEBI" id="CHEBI:58349"/>
    </ligand>
</feature>
<evidence type="ECO:0000256" key="7">
    <source>
        <dbReference type="ARBA" id="ARBA00049442"/>
    </source>
</evidence>
<keyword evidence="6 8" id="KW-0057">Aromatic amino acid biosynthesis</keyword>
<feature type="domain" description="Shikimate dehydrogenase substrate binding N-terminal" evidence="10">
    <location>
        <begin position="13"/>
        <end position="95"/>
    </location>
</feature>
<feature type="binding site" evidence="8">
    <location>
        <position position="108"/>
    </location>
    <ligand>
        <name>shikimate</name>
        <dbReference type="ChEBI" id="CHEBI:36208"/>
    </ligand>
</feature>
<evidence type="ECO:0000313" key="12">
    <source>
        <dbReference type="Proteomes" id="UP000611762"/>
    </source>
</evidence>